<keyword evidence="2" id="KW-1185">Reference proteome</keyword>
<dbReference type="EMBL" id="VSRR010088152">
    <property type="protein sequence ID" value="MPC91556.1"/>
    <property type="molecule type" value="Genomic_DNA"/>
</dbReference>
<dbReference type="Proteomes" id="UP000324222">
    <property type="component" value="Unassembled WGS sequence"/>
</dbReference>
<protein>
    <submittedName>
        <fullName evidence="1">Uncharacterized protein</fullName>
    </submittedName>
</protein>
<evidence type="ECO:0000313" key="2">
    <source>
        <dbReference type="Proteomes" id="UP000324222"/>
    </source>
</evidence>
<evidence type="ECO:0000313" key="1">
    <source>
        <dbReference type="EMBL" id="MPC91556.1"/>
    </source>
</evidence>
<accession>A0A5B7JBW9</accession>
<name>A0A5B7JBW9_PORTR</name>
<gene>
    <name evidence="1" type="ORF">E2C01_086601</name>
</gene>
<proteinExistence type="predicted"/>
<dbReference type="AlphaFoldDB" id="A0A5B7JBW9"/>
<sequence>MEIDEGRFAASSVGVETAPRDTLHMASTLRYSLHSKVPTTNDSPPDLHRQLASDIPSILW</sequence>
<organism evidence="1 2">
    <name type="scientific">Portunus trituberculatus</name>
    <name type="common">Swimming crab</name>
    <name type="synonym">Neptunus trituberculatus</name>
    <dbReference type="NCBI Taxonomy" id="210409"/>
    <lineage>
        <taxon>Eukaryota</taxon>
        <taxon>Metazoa</taxon>
        <taxon>Ecdysozoa</taxon>
        <taxon>Arthropoda</taxon>
        <taxon>Crustacea</taxon>
        <taxon>Multicrustacea</taxon>
        <taxon>Malacostraca</taxon>
        <taxon>Eumalacostraca</taxon>
        <taxon>Eucarida</taxon>
        <taxon>Decapoda</taxon>
        <taxon>Pleocyemata</taxon>
        <taxon>Brachyura</taxon>
        <taxon>Eubrachyura</taxon>
        <taxon>Portunoidea</taxon>
        <taxon>Portunidae</taxon>
        <taxon>Portuninae</taxon>
        <taxon>Portunus</taxon>
    </lineage>
</organism>
<reference evidence="1 2" key="1">
    <citation type="submission" date="2019-05" db="EMBL/GenBank/DDBJ databases">
        <title>Another draft genome of Portunus trituberculatus and its Hox gene families provides insights of decapod evolution.</title>
        <authorList>
            <person name="Jeong J.-H."/>
            <person name="Song I."/>
            <person name="Kim S."/>
            <person name="Choi T."/>
            <person name="Kim D."/>
            <person name="Ryu S."/>
            <person name="Kim W."/>
        </authorList>
    </citation>
    <scope>NUCLEOTIDE SEQUENCE [LARGE SCALE GENOMIC DNA]</scope>
    <source>
        <tissue evidence="1">Muscle</tissue>
    </source>
</reference>
<comment type="caution">
    <text evidence="1">The sequence shown here is derived from an EMBL/GenBank/DDBJ whole genome shotgun (WGS) entry which is preliminary data.</text>
</comment>